<evidence type="ECO:0000259" key="7">
    <source>
        <dbReference type="PROSITE" id="PS51194"/>
    </source>
</evidence>
<sequence length="853" mass="92453">MVEQQNRLPIEDALPALKEALQAGSGAVLVAEPGAGKTTRVPLALLDEPWLQGQRIMMLEPRRLAARSAARYMARVMGEKPGETVGYRVRLDTKVSAATRVEVITEGVLTRMLQEDPALEGVGLLIFDEFHERHLHADLGLALALESQALLRGDLRILVMSATLEAEPVAALLGGVPVIHSPGRTYPVDTHYAPQPESVPLERAVARTIAAALQHHDGDLMAFLPGAGEIRRTEEALYAELRSHGMDGRVRIAPLFGQLSAEAQDAAIAPGTDGRRKVVLATALAETSLTVEGVRIVVDSGLMRVPRFSPRTGMTRLETLPVSRASADQRRGRAGRLGPGVCYRLWPEARHAQLPAQTTPEILDADLAPLVLELAAWGTAAADLRWLTPPPAAALAQGADLLQRLGALTPAGGLTAHGRELAGSGLHPRLAHMIVRAEPLGLRAAACDLAALLGERDLFRKDPGAAETPLSPDLSLRLAALAARRAPQAASAAGGRLDEGAVRQVREQAQRYRQAFGAAADAPPPSAAEAGLLAGFAYPDRIAERRADGRFLLANGRGAAFAPAVARSAPLAREPYLVALQLDDTGADSRILLAAALDRALLERHFAEQLVRETQVAWDAAAQAVRARERVRLGALTLADAPHPAPDVEAVQHALLQGIAREGLALLPWTKQARQWQTRLQFMHRHQPDWPDAGEEALLATLEEWLGPHVYGMRSRADLQSLNLAAALEALLPWEKRQQIEREAPTHMTVPSGSRIAIDYTDPDRPVLAVRLQEVFGWQETPRIANGAVPLTLHLLSPAQRPVQVTQDLASFWQNTYFEVKKDLKGRYPKHYWPDDPHEAIATRRTRPQPPRG</sequence>
<dbReference type="InterPro" id="IPR010225">
    <property type="entry name" value="HrpB"/>
</dbReference>
<dbReference type="SMART" id="SM00487">
    <property type="entry name" value="DEXDc"/>
    <property type="match status" value="1"/>
</dbReference>
<dbReference type="OrthoDB" id="9808833at2"/>
<dbReference type="GO" id="GO:0003676">
    <property type="term" value="F:nucleic acid binding"/>
    <property type="evidence" value="ECO:0007669"/>
    <property type="project" value="InterPro"/>
</dbReference>
<proteinExistence type="predicted"/>
<dbReference type="FunFam" id="3.40.50.300:FF:002125">
    <property type="entry name" value="ATP-dependent helicase HrpB"/>
    <property type="match status" value="1"/>
</dbReference>
<feature type="domain" description="Helicase ATP-binding" evidence="6">
    <location>
        <begin position="18"/>
        <end position="182"/>
    </location>
</feature>
<dbReference type="SMART" id="SM00847">
    <property type="entry name" value="HA2"/>
    <property type="match status" value="1"/>
</dbReference>
<feature type="region of interest" description="Disordered" evidence="5">
    <location>
        <begin position="831"/>
        <end position="853"/>
    </location>
</feature>
<dbReference type="Pfam" id="PF24473">
    <property type="entry name" value="CON_HrpB"/>
    <property type="match status" value="1"/>
</dbReference>
<dbReference type="InterPro" id="IPR014001">
    <property type="entry name" value="Helicase_ATP-bd"/>
</dbReference>
<dbReference type="PROSITE" id="PS51194">
    <property type="entry name" value="HELICASE_CTER"/>
    <property type="match status" value="1"/>
</dbReference>
<dbReference type="AlphaFoldDB" id="A0A3A3GDU0"/>
<dbReference type="Gene3D" id="3.40.50.300">
    <property type="entry name" value="P-loop containing nucleotide triphosphate hydrolases"/>
    <property type="match status" value="2"/>
</dbReference>
<name>A0A3A3GDU0_PANTH</name>
<keyword evidence="2" id="KW-0378">Hydrolase</keyword>
<accession>A0A3A3GDU0</accession>
<dbReference type="InterPro" id="IPR049614">
    <property type="entry name" value="HrpB_DEXH"/>
</dbReference>
<dbReference type="InterPro" id="IPR013689">
    <property type="entry name" value="RNA_helicase_ATP-dep_HrpB_C"/>
</dbReference>
<dbReference type="PANTHER" id="PTHR43519">
    <property type="entry name" value="ATP-DEPENDENT RNA HELICASE HRPB"/>
    <property type="match status" value="1"/>
</dbReference>
<keyword evidence="4" id="KW-0067">ATP-binding</keyword>
<gene>
    <name evidence="8" type="primary">hrpB</name>
    <name evidence="8" type="ORF">DQX05_21605</name>
</gene>
<evidence type="ECO:0000256" key="5">
    <source>
        <dbReference type="SAM" id="MobiDB-lite"/>
    </source>
</evidence>
<evidence type="ECO:0000313" key="8">
    <source>
        <dbReference type="EMBL" id="RJG21466.1"/>
    </source>
</evidence>
<dbReference type="RefSeq" id="WP_119795538.1">
    <property type="nucleotide sequence ID" value="NZ_QYZD01000024.1"/>
</dbReference>
<dbReference type="InterPro" id="IPR027417">
    <property type="entry name" value="P-loop_NTPase"/>
</dbReference>
<dbReference type="GO" id="GO:0016787">
    <property type="term" value="F:hydrolase activity"/>
    <property type="evidence" value="ECO:0007669"/>
    <property type="project" value="UniProtKB-KW"/>
</dbReference>
<dbReference type="PROSITE" id="PS51192">
    <property type="entry name" value="HELICASE_ATP_BIND_1"/>
    <property type="match status" value="1"/>
</dbReference>
<dbReference type="PIRSF" id="PIRSF005496">
    <property type="entry name" value="ATP_hel_hrpB"/>
    <property type="match status" value="1"/>
</dbReference>
<keyword evidence="3 8" id="KW-0347">Helicase</keyword>
<dbReference type="EMBL" id="QYZD01000024">
    <property type="protein sequence ID" value="RJG21466.1"/>
    <property type="molecule type" value="Genomic_DNA"/>
</dbReference>
<dbReference type="SMART" id="SM00490">
    <property type="entry name" value="HELICc"/>
    <property type="match status" value="1"/>
</dbReference>
<dbReference type="Gene3D" id="1.20.120.1080">
    <property type="match status" value="1"/>
</dbReference>
<organism evidence="8 9">
    <name type="scientific">Paenibacillus thiaminolyticus</name>
    <name type="common">Bacillus thiaminolyticus</name>
    <dbReference type="NCBI Taxonomy" id="49283"/>
    <lineage>
        <taxon>Bacteria</taxon>
        <taxon>Bacillati</taxon>
        <taxon>Bacillota</taxon>
        <taxon>Bacilli</taxon>
        <taxon>Bacillales</taxon>
        <taxon>Paenibacillaceae</taxon>
        <taxon>Paenibacillus</taxon>
    </lineage>
</organism>
<dbReference type="Pfam" id="PF00270">
    <property type="entry name" value="DEAD"/>
    <property type="match status" value="1"/>
</dbReference>
<reference evidence="8 9" key="1">
    <citation type="submission" date="2018-09" db="EMBL/GenBank/DDBJ databases">
        <title>Paenibacillus SK2017-BO5.</title>
        <authorList>
            <person name="Piskunova J.V."/>
            <person name="Dubiley S.A."/>
            <person name="Severinov K.V."/>
        </authorList>
    </citation>
    <scope>NUCLEOTIDE SEQUENCE [LARGE SCALE GENOMIC DNA]</scope>
    <source>
        <strain evidence="8 9">BO5</strain>
    </source>
</reference>
<dbReference type="NCBIfam" id="TIGR01970">
    <property type="entry name" value="DEAH_box_HrpB"/>
    <property type="match status" value="1"/>
</dbReference>
<dbReference type="InterPro" id="IPR011545">
    <property type="entry name" value="DEAD/DEAH_box_helicase_dom"/>
</dbReference>
<feature type="domain" description="Helicase C-terminal" evidence="7">
    <location>
        <begin position="200"/>
        <end position="378"/>
    </location>
</feature>
<feature type="compositionally biased region" description="Basic and acidic residues" evidence="5">
    <location>
        <begin position="831"/>
        <end position="842"/>
    </location>
</feature>
<dbReference type="InterPro" id="IPR007502">
    <property type="entry name" value="Helicase-assoc_dom"/>
</dbReference>
<comment type="caution">
    <text evidence="8">The sequence shown here is derived from an EMBL/GenBank/DDBJ whole genome shotgun (WGS) entry which is preliminary data.</text>
</comment>
<evidence type="ECO:0000256" key="2">
    <source>
        <dbReference type="ARBA" id="ARBA00022801"/>
    </source>
</evidence>
<dbReference type="SUPFAM" id="SSF52540">
    <property type="entry name" value="P-loop containing nucleoside triphosphate hydrolases"/>
    <property type="match status" value="1"/>
</dbReference>
<dbReference type="Pfam" id="PF00271">
    <property type="entry name" value="Helicase_C"/>
    <property type="match status" value="1"/>
</dbReference>
<dbReference type="InterPro" id="IPR001650">
    <property type="entry name" value="Helicase_C-like"/>
</dbReference>
<dbReference type="CDD" id="cd17990">
    <property type="entry name" value="DEXHc_HrpB"/>
    <property type="match status" value="1"/>
</dbReference>
<dbReference type="Proteomes" id="UP000266177">
    <property type="component" value="Unassembled WGS sequence"/>
</dbReference>
<dbReference type="CDD" id="cd18791">
    <property type="entry name" value="SF2_C_RHA"/>
    <property type="match status" value="1"/>
</dbReference>
<dbReference type="InterPro" id="IPR056329">
    <property type="entry name" value="CON_HrpB"/>
</dbReference>
<dbReference type="GO" id="GO:0004386">
    <property type="term" value="F:helicase activity"/>
    <property type="evidence" value="ECO:0007669"/>
    <property type="project" value="UniProtKB-KW"/>
</dbReference>
<evidence type="ECO:0000256" key="3">
    <source>
        <dbReference type="ARBA" id="ARBA00022806"/>
    </source>
</evidence>
<evidence type="ECO:0000256" key="4">
    <source>
        <dbReference type="ARBA" id="ARBA00022840"/>
    </source>
</evidence>
<evidence type="ECO:0000256" key="1">
    <source>
        <dbReference type="ARBA" id="ARBA00022741"/>
    </source>
</evidence>
<evidence type="ECO:0000313" key="9">
    <source>
        <dbReference type="Proteomes" id="UP000266177"/>
    </source>
</evidence>
<dbReference type="Pfam" id="PF08482">
    <property type="entry name" value="HrpB_C"/>
    <property type="match status" value="1"/>
</dbReference>
<dbReference type="GO" id="GO:0005524">
    <property type="term" value="F:ATP binding"/>
    <property type="evidence" value="ECO:0007669"/>
    <property type="project" value="UniProtKB-KW"/>
</dbReference>
<keyword evidence="1" id="KW-0547">Nucleotide-binding</keyword>
<dbReference type="PANTHER" id="PTHR43519:SF1">
    <property type="entry name" value="ATP-DEPENDENT RNA HELICASE HRPB"/>
    <property type="match status" value="1"/>
</dbReference>
<protein>
    <submittedName>
        <fullName evidence="8">ATP-dependent helicase HrpB</fullName>
    </submittedName>
</protein>
<evidence type="ECO:0000259" key="6">
    <source>
        <dbReference type="PROSITE" id="PS51192"/>
    </source>
</evidence>